<keyword evidence="2" id="KW-1185">Reference proteome</keyword>
<gene>
    <name evidence="3" type="primary">LOC116278332</name>
</gene>
<evidence type="ECO:0000313" key="3">
    <source>
        <dbReference type="RefSeq" id="XP_072804509.1"/>
    </source>
</evidence>
<dbReference type="GeneID" id="116278332"/>
<dbReference type="RefSeq" id="XP_072804509.1">
    <property type="nucleotide sequence ID" value="XM_072948408.1"/>
</dbReference>
<accession>A0ABM5C779</accession>
<sequence>MGNVCCCQGHCFKRLRKSTRKWARCICCCPPNTVEPINDVTEGLPKIVIEDLSSYSPKDNAVIHNVNRGTKEDSEDDLEDLTELLVDMPNKRAAERPPNTPRLAWISNDDDLMESERWYSQEKMGEEETPSSTEVEVFEMDTASTEDPLEYLHHPRMSEEETSSTFKLVSDESNTEKIVESTCDTMDEDAAGGNNTQN</sequence>
<organism evidence="2 3">
    <name type="scientific">Vicugna pacos</name>
    <name type="common">Alpaca</name>
    <name type="synonym">Lama pacos</name>
    <dbReference type="NCBI Taxonomy" id="30538"/>
    <lineage>
        <taxon>Eukaryota</taxon>
        <taxon>Metazoa</taxon>
        <taxon>Chordata</taxon>
        <taxon>Craniata</taxon>
        <taxon>Vertebrata</taxon>
        <taxon>Euteleostomi</taxon>
        <taxon>Mammalia</taxon>
        <taxon>Eutheria</taxon>
        <taxon>Laurasiatheria</taxon>
        <taxon>Artiodactyla</taxon>
        <taxon>Tylopoda</taxon>
        <taxon>Camelidae</taxon>
        <taxon>Vicugna</taxon>
    </lineage>
</organism>
<evidence type="ECO:0000256" key="1">
    <source>
        <dbReference type="SAM" id="MobiDB-lite"/>
    </source>
</evidence>
<feature type="region of interest" description="Disordered" evidence="1">
    <location>
        <begin position="147"/>
        <end position="176"/>
    </location>
</feature>
<evidence type="ECO:0000313" key="2">
    <source>
        <dbReference type="Proteomes" id="UP001652581"/>
    </source>
</evidence>
<dbReference type="Proteomes" id="UP001652581">
    <property type="component" value="Chromosome 23"/>
</dbReference>
<protein>
    <submittedName>
        <fullName evidence="3">Uncharacterized protein isoform X1</fullName>
    </submittedName>
</protein>
<reference evidence="3" key="1">
    <citation type="submission" date="2025-08" db="UniProtKB">
        <authorList>
            <consortium name="RefSeq"/>
        </authorList>
    </citation>
    <scope>IDENTIFICATION</scope>
</reference>
<feature type="compositionally biased region" description="Basic and acidic residues" evidence="1">
    <location>
        <begin position="150"/>
        <end position="159"/>
    </location>
</feature>
<name>A0ABM5C779_VICPA</name>
<proteinExistence type="predicted"/>